<dbReference type="SMART" id="SM01086">
    <property type="entry name" value="ClpB_D2-small"/>
    <property type="match status" value="1"/>
</dbReference>
<comment type="caution">
    <text evidence="4">The sequence shown here is derived from an EMBL/GenBank/DDBJ whole genome shotgun (WGS) entry which is preliminary data.</text>
</comment>
<feature type="domain" description="Clp ATPase C-terminal" evidence="3">
    <location>
        <begin position="44"/>
        <end position="133"/>
    </location>
</feature>
<dbReference type="GO" id="GO:0016887">
    <property type="term" value="F:ATP hydrolysis activity"/>
    <property type="evidence" value="ECO:0007669"/>
    <property type="project" value="TreeGrafter"/>
</dbReference>
<dbReference type="SUPFAM" id="SSF52540">
    <property type="entry name" value="P-loop containing nucleoside triphosphate hydrolases"/>
    <property type="match status" value="1"/>
</dbReference>
<dbReference type="GO" id="GO:0005737">
    <property type="term" value="C:cytoplasm"/>
    <property type="evidence" value="ECO:0007669"/>
    <property type="project" value="TreeGrafter"/>
</dbReference>
<organism evidence="4 5">
    <name type="scientific">SAR324 cluster bacterium</name>
    <dbReference type="NCBI Taxonomy" id="2024889"/>
    <lineage>
        <taxon>Bacteria</taxon>
        <taxon>Deltaproteobacteria</taxon>
        <taxon>SAR324 cluster</taxon>
    </lineage>
</organism>
<gene>
    <name evidence="4" type="primary">clpA</name>
    <name evidence="4" type="ORF">GYA55_03220</name>
</gene>
<keyword evidence="1" id="KW-0547">Nucleotide-binding</keyword>
<dbReference type="PANTHER" id="PTHR11638">
    <property type="entry name" value="ATP-DEPENDENT CLP PROTEASE"/>
    <property type="match status" value="1"/>
</dbReference>
<keyword evidence="4" id="KW-0378">Hydrolase</keyword>
<evidence type="ECO:0000313" key="4">
    <source>
        <dbReference type="EMBL" id="NMC62157.1"/>
    </source>
</evidence>
<evidence type="ECO:0000256" key="1">
    <source>
        <dbReference type="ARBA" id="ARBA00022741"/>
    </source>
</evidence>
<proteinExistence type="predicted"/>
<dbReference type="PANTHER" id="PTHR11638:SF111">
    <property type="entry name" value="ATP-DEPENDENT CLP PROTEASE ATP-BINDING SUBUNIT CLPA"/>
    <property type="match status" value="1"/>
</dbReference>
<dbReference type="EMBL" id="JAAZON010000125">
    <property type="protein sequence ID" value="NMC62157.1"/>
    <property type="molecule type" value="Genomic_DNA"/>
</dbReference>
<dbReference type="AlphaFoldDB" id="A0A7X9IJI6"/>
<evidence type="ECO:0000259" key="3">
    <source>
        <dbReference type="SMART" id="SM01086"/>
    </source>
</evidence>
<evidence type="ECO:0000256" key="2">
    <source>
        <dbReference type="ARBA" id="ARBA00022840"/>
    </source>
</evidence>
<keyword evidence="4" id="KW-0645">Protease</keyword>
<feature type="non-terminal residue" evidence="4">
    <location>
        <position position="1"/>
    </location>
</feature>
<reference evidence="4 5" key="1">
    <citation type="journal article" date="2020" name="Biotechnol. Biofuels">
        <title>New insights from the biogas microbiome by comprehensive genome-resolved metagenomics of nearly 1600 species originating from multiple anaerobic digesters.</title>
        <authorList>
            <person name="Campanaro S."/>
            <person name="Treu L."/>
            <person name="Rodriguez-R L.M."/>
            <person name="Kovalovszki A."/>
            <person name="Ziels R.M."/>
            <person name="Maus I."/>
            <person name="Zhu X."/>
            <person name="Kougias P.G."/>
            <person name="Basile A."/>
            <person name="Luo G."/>
            <person name="Schluter A."/>
            <person name="Konstantinidis K.T."/>
            <person name="Angelidaki I."/>
        </authorList>
    </citation>
    <scope>NUCLEOTIDE SEQUENCE [LARGE SCALE GENOMIC DNA]</scope>
    <source>
        <strain evidence="4">AS27yjCOA_65</strain>
    </source>
</reference>
<accession>A0A7X9IJI6</accession>
<dbReference type="GO" id="GO:0034605">
    <property type="term" value="P:cellular response to heat"/>
    <property type="evidence" value="ECO:0007669"/>
    <property type="project" value="TreeGrafter"/>
</dbReference>
<sequence length="135" mass="15319">GSERSASIGFVKGQISSGQEEAIKRLFKPEFRNRLDETVYFKALPVEVVKNIVLKFVHELESQLKERKISFSLSDEAVEYLANQGFDPEFGARPMARLIQREIKDPLADEILFGKLQGGGRVKINLKDGKLVFDY</sequence>
<protein>
    <submittedName>
        <fullName evidence="4">ATP-dependent Clp protease ATP-binding subunit ClpA</fullName>
    </submittedName>
</protein>
<keyword evidence="2 4" id="KW-0067">ATP-binding</keyword>
<dbReference type="Proteomes" id="UP000524246">
    <property type="component" value="Unassembled WGS sequence"/>
</dbReference>
<name>A0A7X9IJI6_9DELT</name>
<dbReference type="GO" id="GO:0005524">
    <property type="term" value="F:ATP binding"/>
    <property type="evidence" value="ECO:0007669"/>
    <property type="project" value="UniProtKB-KW"/>
</dbReference>
<dbReference type="InterPro" id="IPR050130">
    <property type="entry name" value="ClpA_ClpB"/>
</dbReference>
<dbReference type="GO" id="GO:0006508">
    <property type="term" value="P:proteolysis"/>
    <property type="evidence" value="ECO:0007669"/>
    <property type="project" value="UniProtKB-KW"/>
</dbReference>
<dbReference type="InterPro" id="IPR027417">
    <property type="entry name" value="P-loop_NTPase"/>
</dbReference>
<dbReference type="GO" id="GO:0008233">
    <property type="term" value="F:peptidase activity"/>
    <property type="evidence" value="ECO:0007669"/>
    <property type="project" value="UniProtKB-KW"/>
</dbReference>
<evidence type="ECO:0000313" key="5">
    <source>
        <dbReference type="Proteomes" id="UP000524246"/>
    </source>
</evidence>
<dbReference type="Gene3D" id="1.10.8.60">
    <property type="match status" value="1"/>
</dbReference>
<dbReference type="InterPro" id="IPR019489">
    <property type="entry name" value="Clp_ATPase_C"/>
</dbReference>
<dbReference type="Pfam" id="PF10431">
    <property type="entry name" value="ClpB_D2-small"/>
    <property type="match status" value="1"/>
</dbReference>